<gene>
    <name evidence="2" type="ORF">SMC5_08840</name>
    <name evidence="1" type="ORF">SMC6_07985</name>
</gene>
<organism evidence="2 4">
    <name type="scientific">Candidatus Cryosericum odellii</name>
    <dbReference type="NCBI Taxonomy" id="2290917"/>
    <lineage>
        <taxon>Bacteria</taxon>
        <taxon>Pseudomonadati</taxon>
        <taxon>Caldisericota/Cryosericota group</taxon>
        <taxon>Candidatus Cryosericota</taxon>
        <taxon>Candidatus Cryosericia</taxon>
        <taxon>Candidatus Cryosericales</taxon>
        <taxon>Candidatus Cryosericaceae</taxon>
        <taxon>Candidatus Cryosericum</taxon>
    </lineage>
</organism>
<evidence type="ECO:0000313" key="4">
    <source>
        <dbReference type="Proteomes" id="UP000266489"/>
    </source>
</evidence>
<dbReference type="Proteomes" id="UP000266260">
    <property type="component" value="Unassembled WGS sequence"/>
</dbReference>
<evidence type="ECO:0000313" key="3">
    <source>
        <dbReference type="Proteomes" id="UP000266260"/>
    </source>
</evidence>
<sequence length="62" mass="6644">MTVQDQAGTIRITFVSTKGETIANVNPLATDAVAYACAGQLMTLLTEQTAAIVRNRRATFVE</sequence>
<accession>A0A398CWW9</accession>
<comment type="caution">
    <text evidence="2">The sequence shown here is derived from an EMBL/GenBank/DDBJ whole genome shotgun (WGS) entry which is preliminary data.</text>
</comment>
<reference evidence="3 4" key="1">
    <citation type="submission" date="2018-09" db="EMBL/GenBank/DDBJ databases">
        <title>Discovery and Ecogenomic Context for Candidatus Cryosericales, a Global Caldiserica Order Active in Thawing Permafrost.</title>
        <authorList>
            <person name="Martinez M.A."/>
            <person name="Woodcroft B.J."/>
            <person name="Ignacio Espinoza J.C."/>
            <person name="Zayed A."/>
            <person name="Singleton C.M."/>
            <person name="Boyd J."/>
            <person name="Li Y.-F."/>
            <person name="Purvine S."/>
            <person name="Maughan H."/>
            <person name="Hodgkins S.B."/>
            <person name="Anderson D."/>
            <person name="Sederholm M."/>
            <person name="Temperton B."/>
            <person name="Saleska S.R."/>
            <person name="Tyson G.W."/>
            <person name="Rich V.I."/>
        </authorList>
    </citation>
    <scope>NUCLEOTIDE SEQUENCE [LARGE SCALE GENOMIC DNA]</scope>
    <source>
        <strain evidence="2 4">SMC5</strain>
        <strain evidence="1 3">SMC6</strain>
    </source>
</reference>
<dbReference type="OrthoDB" id="9806140at2"/>
<protein>
    <submittedName>
        <fullName evidence="2">Uncharacterized protein</fullName>
    </submittedName>
</protein>
<evidence type="ECO:0000313" key="1">
    <source>
        <dbReference type="EMBL" id="RIE07025.1"/>
    </source>
</evidence>
<keyword evidence="3" id="KW-1185">Reference proteome</keyword>
<dbReference type="EMBL" id="QXIU01000215">
    <property type="protein sequence ID" value="RIE07856.1"/>
    <property type="molecule type" value="Genomic_DNA"/>
</dbReference>
<accession>A0A398CWI1</accession>
<dbReference type="Proteomes" id="UP000266489">
    <property type="component" value="Unassembled WGS sequence"/>
</dbReference>
<evidence type="ECO:0000313" key="2">
    <source>
        <dbReference type="EMBL" id="RIE07856.1"/>
    </source>
</evidence>
<name>A0A398CWW9_9BACT</name>
<proteinExistence type="predicted"/>
<dbReference type="EMBL" id="QXIT01000140">
    <property type="protein sequence ID" value="RIE07025.1"/>
    <property type="molecule type" value="Genomic_DNA"/>
</dbReference>
<dbReference type="AlphaFoldDB" id="A0A398CWW9"/>
<dbReference type="RefSeq" id="WP_119087676.1">
    <property type="nucleotide sequence ID" value="NZ_QXIT01000140.1"/>
</dbReference>